<proteinExistence type="predicted"/>
<comment type="caution">
    <text evidence="1">The sequence shown here is derived from an EMBL/GenBank/DDBJ whole genome shotgun (WGS) entry which is preliminary data.</text>
</comment>
<accession>A0A448WGK3</accession>
<keyword evidence="2" id="KW-1185">Reference proteome</keyword>
<protein>
    <submittedName>
        <fullName evidence="1">Uncharacterized protein</fullName>
    </submittedName>
</protein>
<dbReference type="EMBL" id="CAAALY010011266">
    <property type="protein sequence ID" value="VEL11251.1"/>
    <property type="molecule type" value="Genomic_DNA"/>
</dbReference>
<evidence type="ECO:0000313" key="1">
    <source>
        <dbReference type="EMBL" id="VEL11251.1"/>
    </source>
</evidence>
<name>A0A448WGK3_9PLAT</name>
<dbReference type="AlphaFoldDB" id="A0A448WGK3"/>
<gene>
    <name evidence="1" type="ORF">PXEA_LOCUS4691</name>
</gene>
<evidence type="ECO:0000313" key="2">
    <source>
        <dbReference type="Proteomes" id="UP000784294"/>
    </source>
</evidence>
<dbReference type="Proteomes" id="UP000784294">
    <property type="component" value="Unassembled WGS sequence"/>
</dbReference>
<sequence length="226" mass="22719">MHRLTVMQTKFTEIQRALLMPPTSPGIQSNFLARRGGMGDALIFLGSSNSSTANTLSAGCLGTRSSRVALMHANRSTTNTLAISTPITTSAAVAGEGPAVLPQGPLPPSHLCALMAPTAVEAQHRLATRQSSPLSRPAALVSFSGATVSGGATYSSGLTGSTTATVGGGMGPLCPSNVGSISRGTLPCNLGLGFSSLSISGGMTSSETSSPAGVTSSGEYNFHNYS</sequence>
<reference evidence="1" key="1">
    <citation type="submission" date="2018-11" db="EMBL/GenBank/DDBJ databases">
        <authorList>
            <consortium name="Pathogen Informatics"/>
        </authorList>
    </citation>
    <scope>NUCLEOTIDE SEQUENCE</scope>
</reference>
<organism evidence="1 2">
    <name type="scientific">Protopolystoma xenopodis</name>
    <dbReference type="NCBI Taxonomy" id="117903"/>
    <lineage>
        <taxon>Eukaryota</taxon>
        <taxon>Metazoa</taxon>
        <taxon>Spiralia</taxon>
        <taxon>Lophotrochozoa</taxon>
        <taxon>Platyhelminthes</taxon>
        <taxon>Monogenea</taxon>
        <taxon>Polyopisthocotylea</taxon>
        <taxon>Polystomatidea</taxon>
        <taxon>Polystomatidae</taxon>
        <taxon>Protopolystoma</taxon>
    </lineage>
</organism>